<evidence type="ECO:0000256" key="2">
    <source>
        <dbReference type="SAM" id="Phobius"/>
    </source>
</evidence>
<keyword evidence="2" id="KW-1133">Transmembrane helix</keyword>
<organism evidence="3 4">
    <name type="scientific">Dothistroma septosporum (strain NZE10 / CBS 128990)</name>
    <name type="common">Red band needle blight fungus</name>
    <name type="synonym">Mycosphaerella pini</name>
    <dbReference type="NCBI Taxonomy" id="675120"/>
    <lineage>
        <taxon>Eukaryota</taxon>
        <taxon>Fungi</taxon>
        <taxon>Dikarya</taxon>
        <taxon>Ascomycota</taxon>
        <taxon>Pezizomycotina</taxon>
        <taxon>Dothideomycetes</taxon>
        <taxon>Dothideomycetidae</taxon>
        <taxon>Mycosphaerellales</taxon>
        <taxon>Mycosphaerellaceae</taxon>
        <taxon>Dothistroma</taxon>
    </lineage>
</organism>
<sequence length="862" mass="93819">MAIPMMTEVPAYVVYRDIPAGEPFDPALPLVFFPPKGSDELFDALRIAFPLVKSHSERMREAVIAFLLGERQDDQSQASPATTMDTVPTTRPSMSSECASLHSTPESLNYATPASFDSPQPYASQLTRQASTATSSQPSPPSLDAMTGVFSLSTSALPKQRVRRKMTAAEKIEYRKRRIVKACEKCAKRKRKCPHNQAEMATVPNNKSGSKDSKSTSPLTEQRQTSSDVSFTVDDFNFDPATFGPWEDFNMFEDPTVDLNMEEFINFDQQQYGPDPFTPDVSPLQTDWNFQVHDDSFLPFSSMHATERPFSEDRRHHAGRRGNGGNIDGSESPNILGSSCGSSNAWSYGNGYVERGDLLENQQFLQNGDELHLGDGMQWEYLRTGQPEQPVPTHTTYVQDADSGGLSDLSDVVGGAQHTRRPPAPNVPRLPRGDRTNSAINRRSRPLSGLFDGAAYLENNLREAAVRTCARLERQRNGECQASECRETDAKIDGRDVNANPRAGFNTRQSQIQQSQGLPVGGGGFGNARGDIESTLKSASVSVSNISTRSEGSSQAKPGQVESPAGHKAASLKSGTRSRPAVLSLGEGLLPNADSSSKLYMARKRNGYKLKNGSTSPANGGAYLQRGETEASPSRTTTIATRPIRTLTRDPSMYNFNGATDQHHDAATRAQAGPATASKKAAAVETSSLASSVHQERLSDHVRYRDHHGRTDTRGVSDYHDVKKATDGTNAAGTHAQDIAVAALNRHSHKLRPRLQDPSYADQRFGANTAAACIAIAIATFATLLTTYVRNLSPMLLMLALVTPVQCTTKNSSWLKDLLLEQSGFAQKSLKAKDNGDGTVDGGRSKRLMYPHEMAASQTVRV</sequence>
<feature type="compositionally biased region" description="Low complexity" evidence="1">
    <location>
        <begin position="123"/>
        <end position="137"/>
    </location>
</feature>
<dbReference type="HOGENOM" id="CLU_339524_0_0_1"/>
<dbReference type="Proteomes" id="UP000016933">
    <property type="component" value="Unassembled WGS sequence"/>
</dbReference>
<feature type="region of interest" description="Disordered" evidence="1">
    <location>
        <begin position="543"/>
        <end position="579"/>
    </location>
</feature>
<keyword evidence="2" id="KW-0812">Transmembrane</keyword>
<evidence type="ECO:0000313" key="3">
    <source>
        <dbReference type="EMBL" id="EME46552.1"/>
    </source>
</evidence>
<feature type="region of interest" description="Disordered" evidence="1">
    <location>
        <begin position="306"/>
        <end position="336"/>
    </location>
</feature>
<feature type="compositionally biased region" description="Polar residues" evidence="1">
    <location>
        <begin position="215"/>
        <end position="228"/>
    </location>
</feature>
<proteinExistence type="predicted"/>
<feature type="transmembrane region" description="Helical" evidence="2">
    <location>
        <begin position="765"/>
        <end position="789"/>
    </location>
</feature>
<feature type="compositionally biased region" description="Basic and acidic residues" evidence="1">
    <location>
        <begin position="306"/>
        <end position="315"/>
    </location>
</feature>
<reference evidence="3 4" key="2">
    <citation type="journal article" date="2012" name="PLoS Pathog.">
        <title>Diverse lifestyles and strategies of plant pathogenesis encoded in the genomes of eighteen Dothideomycetes fungi.</title>
        <authorList>
            <person name="Ohm R.A."/>
            <person name="Feau N."/>
            <person name="Henrissat B."/>
            <person name="Schoch C.L."/>
            <person name="Horwitz B.A."/>
            <person name="Barry K.W."/>
            <person name="Condon B.J."/>
            <person name="Copeland A.C."/>
            <person name="Dhillon B."/>
            <person name="Glaser F."/>
            <person name="Hesse C.N."/>
            <person name="Kosti I."/>
            <person name="LaButti K."/>
            <person name="Lindquist E.A."/>
            <person name="Lucas S."/>
            <person name="Salamov A.A."/>
            <person name="Bradshaw R.E."/>
            <person name="Ciuffetti L."/>
            <person name="Hamelin R.C."/>
            <person name="Kema G.H.J."/>
            <person name="Lawrence C."/>
            <person name="Scott J.A."/>
            <person name="Spatafora J.W."/>
            <person name="Turgeon B.G."/>
            <person name="de Wit P.J.G.M."/>
            <person name="Zhong S."/>
            <person name="Goodwin S.B."/>
            <person name="Grigoriev I.V."/>
        </authorList>
    </citation>
    <scope>NUCLEOTIDE SEQUENCE [LARGE SCALE GENOMIC DNA]</scope>
    <source>
        <strain evidence="4">NZE10 / CBS 128990</strain>
    </source>
</reference>
<feature type="region of interest" description="Disordered" evidence="1">
    <location>
        <begin position="191"/>
        <end position="228"/>
    </location>
</feature>
<feature type="compositionally biased region" description="Polar residues" evidence="1">
    <location>
        <begin position="75"/>
        <end position="122"/>
    </location>
</feature>
<evidence type="ECO:0000256" key="1">
    <source>
        <dbReference type="SAM" id="MobiDB-lite"/>
    </source>
</evidence>
<feature type="region of interest" description="Disordered" evidence="1">
    <location>
        <begin position="73"/>
        <end position="147"/>
    </location>
</feature>
<keyword evidence="2" id="KW-0472">Membrane</keyword>
<feature type="region of interest" description="Disordered" evidence="1">
    <location>
        <begin position="475"/>
        <end position="531"/>
    </location>
</feature>
<accession>N1PT43</accession>
<dbReference type="OrthoDB" id="3794485at2759"/>
<feature type="compositionally biased region" description="Polar residues" evidence="1">
    <location>
        <begin position="506"/>
        <end position="517"/>
    </location>
</feature>
<feature type="region of interest" description="Disordered" evidence="1">
    <location>
        <begin position="402"/>
        <end position="444"/>
    </location>
</feature>
<dbReference type="EMBL" id="KB446537">
    <property type="protein sequence ID" value="EME46552.1"/>
    <property type="molecule type" value="Genomic_DNA"/>
</dbReference>
<evidence type="ECO:0000313" key="4">
    <source>
        <dbReference type="Proteomes" id="UP000016933"/>
    </source>
</evidence>
<dbReference type="OMA" id="MYPHEMA"/>
<dbReference type="AlphaFoldDB" id="N1PT43"/>
<dbReference type="STRING" id="675120.N1PT43"/>
<feature type="compositionally biased region" description="Low complexity" evidence="1">
    <location>
        <begin position="402"/>
        <end position="415"/>
    </location>
</feature>
<name>N1PT43_DOTSN</name>
<gene>
    <name evidence="3" type="ORF">DOTSEDRAFT_87081</name>
</gene>
<dbReference type="eggNOG" id="ENOG502R8N6">
    <property type="taxonomic scope" value="Eukaryota"/>
</dbReference>
<keyword evidence="4" id="KW-1185">Reference proteome</keyword>
<reference evidence="4" key="1">
    <citation type="journal article" date="2012" name="PLoS Genet.">
        <title>The genomes of the fungal plant pathogens Cladosporium fulvum and Dothistroma septosporum reveal adaptation to different hosts and lifestyles but also signatures of common ancestry.</title>
        <authorList>
            <person name="de Wit P.J.G.M."/>
            <person name="van der Burgt A."/>
            <person name="Oekmen B."/>
            <person name="Stergiopoulos I."/>
            <person name="Abd-Elsalam K.A."/>
            <person name="Aerts A.L."/>
            <person name="Bahkali A.H."/>
            <person name="Beenen H.G."/>
            <person name="Chettri P."/>
            <person name="Cox M.P."/>
            <person name="Datema E."/>
            <person name="de Vries R.P."/>
            <person name="Dhillon B."/>
            <person name="Ganley A.R."/>
            <person name="Griffiths S.A."/>
            <person name="Guo Y."/>
            <person name="Hamelin R.C."/>
            <person name="Henrissat B."/>
            <person name="Kabir M.S."/>
            <person name="Jashni M.K."/>
            <person name="Kema G."/>
            <person name="Klaubauf S."/>
            <person name="Lapidus A."/>
            <person name="Levasseur A."/>
            <person name="Lindquist E."/>
            <person name="Mehrabi R."/>
            <person name="Ohm R.A."/>
            <person name="Owen T.J."/>
            <person name="Salamov A."/>
            <person name="Schwelm A."/>
            <person name="Schijlen E."/>
            <person name="Sun H."/>
            <person name="van den Burg H.A."/>
            <person name="van Ham R.C.H.J."/>
            <person name="Zhang S."/>
            <person name="Goodwin S.B."/>
            <person name="Grigoriev I.V."/>
            <person name="Collemare J."/>
            <person name="Bradshaw R.E."/>
        </authorList>
    </citation>
    <scope>NUCLEOTIDE SEQUENCE [LARGE SCALE GENOMIC DNA]</scope>
    <source>
        <strain evidence="4">NZE10 / CBS 128990</strain>
    </source>
</reference>
<feature type="compositionally biased region" description="Polar residues" evidence="1">
    <location>
        <begin position="543"/>
        <end position="557"/>
    </location>
</feature>
<feature type="compositionally biased region" description="Basic and acidic residues" evidence="1">
    <location>
        <begin position="484"/>
        <end position="496"/>
    </location>
</feature>
<protein>
    <submittedName>
        <fullName evidence="3">Uncharacterized protein</fullName>
    </submittedName>
</protein>